<dbReference type="FunFam" id="1.20.81.30:FF:000001">
    <property type="entry name" value="Type II secretion system protein F"/>
    <property type="match status" value="2"/>
</dbReference>
<evidence type="ECO:0000256" key="3">
    <source>
        <dbReference type="ARBA" id="ARBA00022475"/>
    </source>
</evidence>
<accession>A0A557RJ96</accession>
<evidence type="ECO:0000256" key="7">
    <source>
        <dbReference type="ARBA" id="ARBA00023136"/>
    </source>
</evidence>
<comment type="caution">
    <text evidence="10">The sequence shown here is derived from an EMBL/GenBank/DDBJ whole genome shotgun (WGS) entry which is preliminary data.</text>
</comment>
<evidence type="ECO:0000256" key="8">
    <source>
        <dbReference type="SAM" id="Phobius"/>
    </source>
</evidence>
<feature type="domain" description="Type II secretion system protein GspF" evidence="9">
    <location>
        <begin position="279"/>
        <end position="401"/>
    </location>
</feature>
<keyword evidence="5 8" id="KW-0812">Transmembrane</keyword>
<keyword evidence="7 8" id="KW-0472">Membrane</keyword>
<feature type="transmembrane region" description="Helical" evidence="8">
    <location>
        <begin position="382"/>
        <end position="403"/>
    </location>
</feature>
<keyword evidence="11" id="KW-1185">Reference proteome</keyword>
<dbReference type="GO" id="GO:0015628">
    <property type="term" value="P:protein secretion by the type II secretion system"/>
    <property type="evidence" value="ECO:0007669"/>
    <property type="project" value="TreeGrafter"/>
</dbReference>
<feature type="transmembrane region" description="Helical" evidence="8">
    <location>
        <begin position="181"/>
        <end position="202"/>
    </location>
</feature>
<dbReference type="InterPro" id="IPR042094">
    <property type="entry name" value="T2SS_GspF_sf"/>
</dbReference>
<protein>
    <submittedName>
        <fullName evidence="10">Type II secretion system F family protein</fullName>
    </submittedName>
</protein>
<keyword evidence="3" id="KW-1003">Cell membrane</keyword>
<name>A0A557RJ96_9GAMM</name>
<organism evidence="10 11">
    <name type="scientific">Spiribacter aquaticus</name>
    <dbReference type="NCBI Taxonomy" id="1935996"/>
    <lineage>
        <taxon>Bacteria</taxon>
        <taxon>Pseudomonadati</taxon>
        <taxon>Pseudomonadota</taxon>
        <taxon>Gammaproteobacteria</taxon>
        <taxon>Chromatiales</taxon>
        <taxon>Ectothiorhodospiraceae</taxon>
        <taxon>Spiribacter</taxon>
    </lineage>
</organism>
<feature type="domain" description="Type II secretion system protein GspF" evidence="9">
    <location>
        <begin position="76"/>
        <end position="199"/>
    </location>
</feature>
<dbReference type="RefSeq" id="WP_144347467.1">
    <property type="nucleotide sequence ID" value="NZ_VMKP01000002.1"/>
</dbReference>
<dbReference type="Pfam" id="PF00482">
    <property type="entry name" value="T2SSF"/>
    <property type="match status" value="2"/>
</dbReference>
<reference evidence="10 11" key="1">
    <citation type="submission" date="2019-07" db="EMBL/GenBank/DDBJ databases">
        <title>Reclasification of Spiribacter aquaticus.</title>
        <authorList>
            <person name="Leon M.J."/>
            <person name="Sanchez-Porro C."/>
            <person name="Ventosa A."/>
        </authorList>
    </citation>
    <scope>NUCLEOTIDE SEQUENCE [LARGE SCALE GENOMIC DNA]</scope>
    <source>
        <strain evidence="10 11">SP30</strain>
    </source>
</reference>
<evidence type="ECO:0000256" key="4">
    <source>
        <dbReference type="ARBA" id="ARBA00022519"/>
    </source>
</evidence>
<feature type="transmembrane region" description="Helical" evidence="8">
    <location>
        <begin position="229"/>
        <end position="248"/>
    </location>
</feature>
<dbReference type="Proteomes" id="UP000316688">
    <property type="component" value="Unassembled WGS sequence"/>
</dbReference>
<dbReference type="AlphaFoldDB" id="A0A557RJ96"/>
<evidence type="ECO:0000256" key="1">
    <source>
        <dbReference type="ARBA" id="ARBA00004429"/>
    </source>
</evidence>
<dbReference type="PANTHER" id="PTHR30012">
    <property type="entry name" value="GENERAL SECRETION PATHWAY PROTEIN"/>
    <property type="match status" value="1"/>
</dbReference>
<sequence length="409" mass="45051">MPRFNYRARTSEGQLIQGEVDAEDQSHAAAYVLDLGATPLSLQQSDSQKLSASTDVGQLIARYLKRPIPLNDLIIFARHFRSLLHAGVPVIRALRGLAENAQQERLKEALNSVAGSLEGGTALADSMNEHSDVFPPLFIHMMRVGEQSGQLESALTQMADNLEQERQTRERIKSALRYPTFVLIAILGAFVVVNVFVIPTFADLFESLDTQLPFATRALLATSSFTQQYGVAMLVAAAAGVLLLRYYLRGDTGRLQWDRFKLRIPIAGPVMRRALLARFTRTFAMALRAGVPLLTAIDTVADATDNAYVSQGIRGLRSGIERGESLHTVCERSGLFTPMVLQMLAVGEETGQLADLMDQVADFYESEVDEDLKRLPSYIEPIMIGFIGLLVLVLAAGIFMPIWQMSSAF</sequence>
<dbReference type="PRINTS" id="PR00812">
    <property type="entry name" value="BCTERIALGSPF"/>
</dbReference>
<evidence type="ECO:0000313" key="10">
    <source>
        <dbReference type="EMBL" id="TVO65225.1"/>
    </source>
</evidence>
<evidence type="ECO:0000259" key="9">
    <source>
        <dbReference type="Pfam" id="PF00482"/>
    </source>
</evidence>
<keyword evidence="4" id="KW-0997">Cell inner membrane</keyword>
<dbReference type="InterPro" id="IPR003004">
    <property type="entry name" value="GspF/PilC"/>
</dbReference>
<comment type="subcellular location">
    <subcellularLocation>
        <location evidence="1">Cell inner membrane</location>
        <topology evidence="1">Multi-pass membrane protein</topology>
    </subcellularLocation>
</comment>
<dbReference type="GO" id="GO:0005886">
    <property type="term" value="C:plasma membrane"/>
    <property type="evidence" value="ECO:0007669"/>
    <property type="project" value="UniProtKB-SubCell"/>
</dbReference>
<dbReference type="EMBL" id="VMKP01000002">
    <property type="protein sequence ID" value="TVO65225.1"/>
    <property type="molecule type" value="Genomic_DNA"/>
</dbReference>
<dbReference type="InterPro" id="IPR018076">
    <property type="entry name" value="T2SS_GspF_dom"/>
</dbReference>
<dbReference type="Gene3D" id="1.20.81.30">
    <property type="entry name" value="Type II secretion system (T2SS), domain F"/>
    <property type="match status" value="2"/>
</dbReference>
<evidence type="ECO:0000313" key="11">
    <source>
        <dbReference type="Proteomes" id="UP000316688"/>
    </source>
</evidence>
<dbReference type="PANTHER" id="PTHR30012:SF4">
    <property type="entry name" value="MSHA BIOGENESIS PROTEIN MSHG"/>
    <property type="match status" value="1"/>
</dbReference>
<keyword evidence="6 8" id="KW-1133">Transmembrane helix</keyword>
<evidence type="ECO:0000256" key="2">
    <source>
        <dbReference type="ARBA" id="ARBA00005745"/>
    </source>
</evidence>
<evidence type="ECO:0000256" key="6">
    <source>
        <dbReference type="ARBA" id="ARBA00022989"/>
    </source>
</evidence>
<comment type="similarity">
    <text evidence="2">Belongs to the GSP F family.</text>
</comment>
<proteinExistence type="inferred from homology"/>
<evidence type="ECO:0000256" key="5">
    <source>
        <dbReference type="ARBA" id="ARBA00022692"/>
    </source>
</evidence>
<gene>
    <name evidence="10" type="ORF">FPL11_03820</name>
</gene>